<dbReference type="InterPro" id="IPR045119">
    <property type="entry name" value="SUN1-5"/>
</dbReference>
<dbReference type="GO" id="GO:0005637">
    <property type="term" value="C:nuclear inner membrane"/>
    <property type="evidence" value="ECO:0007669"/>
    <property type="project" value="UniProtKB-SubCell"/>
</dbReference>
<name>A0AAN9I1A1_CROPI</name>
<evidence type="ECO:0000256" key="8">
    <source>
        <dbReference type="ARBA" id="ARBA00022990"/>
    </source>
</evidence>
<keyword evidence="3" id="KW-0597">Phosphoprotein</keyword>
<evidence type="ECO:0000256" key="4">
    <source>
        <dbReference type="ARBA" id="ARBA00022692"/>
    </source>
</evidence>
<feature type="region of interest" description="Disordered" evidence="16">
    <location>
        <begin position="92"/>
        <end position="113"/>
    </location>
</feature>
<keyword evidence="20" id="KW-1185">Reference proteome</keyword>
<dbReference type="GO" id="GO:0009524">
    <property type="term" value="C:phragmoplast"/>
    <property type="evidence" value="ECO:0007669"/>
    <property type="project" value="UniProtKB-SubCell"/>
</dbReference>
<evidence type="ECO:0000256" key="14">
    <source>
        <dbReference type="ARBA" id="ARBA00060413"/>
    </source>
</evidence>
<dbReference type="GO" id="GO:0090435">
    <property type="term" value="P:protein localization to nuclear envelope"/>
    <property type="evidence" value="ECO:0007669"/>
    <property type="project" value="UniProtKB-ARBA"/>
</dbReference>
<dbReference type="GO" id="GO:0043495">
    <property type="term" value="F:protein-membrane adaptor activity"/>
    <property type="evidence" value="ECO:0007669"/>
    <property type="project" value="UniProtKB-ARBA"/>
</dbReference>
<dbReference type="Proteomes" id="UP001372338">
    <property type="component" value="Unassembled WGS sequence"/>
</dbReference>
<comment type="caution">
    <text evidence="19">The sequence shown here is derived from an EMBL/GenBank/DDBJ whole genome shotgun (WGS) entry which is preliminary data.</text>
</comment>
<dbReference type="InterPro" id="IPR012919">
    <property type="entry name" value="SUN_dom"/>
</dbReference>
<evidence type="ECO:0000256" key="12">
    <source>
        <dbReference type="ARBA" id="ARBA00023242"/>
    </source>
</evidence>
<comment type="subcellular location">
    <subcellularLocation>
        <location evidence="14">Cytoplasm</location>
        <location evidence="14">Cytoskeleton</location>
        <location evidence="14">Phragmoplast</location>
    </subcellularLocation>
    <subcellularLocation>
        <location evidence="1">Endoplasmic reticulum membrane</location>
        <topology evidence="1">Single-pass type II membrane protein</topology>
    </subcellularLocation>
    <subcellularLocation>
        <location evidence="13">Nucleus inner membrane</location>
        <topology evidence="13">Single-pass type II membrane protein</topology>
    </subcellularLocation>
</comment>
<evidence type="ECO:0000256" key="6">
    <source>
        <dbReference type="ARBA" id="ARBA00022968"/>
    </source>
</evidence>
<keyword evidence="9 15" id="KW-0175">Coiled coil</keyword>
<keyword evidence="2" id="KW-0963">Cytoplasm</keyword>
<dbReference type="GO" id="GO:0005789">
    <property type="term" value="C:endoplasmic reticulum membrane"/>
    <property type="evidence" value="ECO:0007669"/>
    <property type="project" value="UniProtKB-SubCell"/>
</dbReference>
<dbReference type="PANTHER" id="PTHR12911:SF8">
    <property type="entry name" value="KLAROID PROTEIN-RELATED"/>
    <property type="match status" value="1"/>
</dbReference>
<evidence type="ECO:0000256" key="7">
    <source>
        <dbReference type="ARBA" id="ARBA00022989"/>
    </source>
</evidence>
<feature type="compositionally biased region" description="Low complexity" evidence="16">
    <location>
        <begin position="92"/>
        <end position="106"/>
    </location>
</feature>
<keyword evidence="6" id="KW-0735">Signal-anchor</keyword>
<feature type="coiled-coil region" evidence="15">
    <location>
        <begin position="192"/>
        <end position="241"/>
    </location>
</feature>
<evidence type="ECO:0000256" key="3">
    <source>
        <dbReference type="ARBA" id="ARBA00022553"/>
    </source>
</evidence>
<sequence length="477" mass="51114">MSASTVSITAANPSAARRRPVIATDKKTATNIELLAVDTAASPAVATSGAGDARAATTSARELSHHSIRGEAVLERSAKDLAPAKKAAVSGGVAAGGANSNGGTATRRTRKPNAKAEKPLWVTVLSIFGKNFGALVLIVGLVQLVRRLAMNSGDGVAGGYAGLSDMEGRISDVEGLLKRTTKMVQVQVEVVNKKIEDEVGGLRKELNEKIDEKGAIFETGLKKLEARSDGLERYLNELKTEDWLSKEEFEKIFEGLKNAKGSEYKGGDLDEVREIARGMIEKELEKYAADGLGRVDYALASGGASVVKHSEPFDAGKGNWFLSAATNGVHRNAEKMLKPSFGEPGQCFPLKGSSGFVQIKLRTAIVPEAVTLEHVAKSVAYDRSSAPKDCRISGWLQGRSTDALVDTEKMYLLGEFTYDLEKSNAQTFDVLNSAGSGLIDTVRLDFTSNHGSPHTCIYRFRVHGHEPDLVSMMTLQS</sequence>
<feature type="domain" description="SUN" evidence="18">
    <location>
        <begin position="301"/>
        <end position="467"/>
    </location>
</feature>
<evidence type="ECO:0000256" key="9">
    <source>
        <dbReference type="ARBA" id="ARBA00023054"/>
    </source>
</evidence>
<keyword evidence="10 17" id="KW-0472">Membrane</keyword>
<keyword evidence="5" id="KW-0256">Endoplasmic reticulum</keyword>
<evidence type="ECO:0000256" key="17">
    <source>
        <dbReference type="SAM" id="Phobius"/>
    </source>
</evidence>
<accession>A0AAN9I1A1</accession>
<protein>
    <recommendedName>
        <fullName evidence="18">SUN domain-containing protein</fullName>
    </recommendedName>
</protein>
<keyword evidence="11" id="KW-0206">Cytoskeleton</keyword>
<reference evidence="19 20" key="1">
    <citation type="submission" date="2024-01" db="EMBL/GenBank/DDBJ databases">
        <title>The genomes of 5 underutilized Papilionoideae crops provide insights into root nodulation and disease resistanc.</title>
        <authorList>
            <person name="Yuan L."/>
        </authorList>
    </citation>
    <scope>NUCLEOTIDE SEQUENCE [LARGE SCALE GENOMIC DNA]</scope>
    <source>
        <strain evidence="19">ZHUSHIDOU_FW_LH</strain>
        <tissue evidence="19">Leaf</tissue>
    </source>
</reference>
<keyword evidence="8" id="KW-0007">Acetylation</keyword>
<keyword evidence="4 17" id="KW-0812">Transmembrane</keyword>
<keyword evidence="7 17" id="KW-1133">Transmembrane helix</keyword>
<organism evidence="19 20">
    <name type="scientific">Crotalaria pallida</name>
    <name type="common">Smooth rattlebox</name>
    <name type="synonym">Crotalaria striata</name>
    <dbReference type="NCBI Taxonomy" id="3830"/>
    <lineage>
        <taxon>Eukaryota</taxon>
        <taxon>Viridiplantae</taxon>
        <taxon>Streptophyta</taxon>
        <taxon>Embryophyta</taxon>
        <taxon>Tracheophyta</taxon>
        <taxon>Spermatophyta</taxon>
        <taxon>Magnoliopsida</taxon>
        <taxon>eudicotyledons</taxon>
        <taxon>Gunneridae</taxon>
        <taxon>Pentapetalae</taxon>
        <taxon>rosids</taxon>
        <taxon>fabids</taxon>
        <taxon>Fabales</taxon>
        <taxon>Fabaceae</taxon>
        <taxon>Papilionoideae</taxon>
        <taxon>50 kb inversion clade</taxon>
        <taxon>genistoids sensu lato</taxon>
        <taxon>core genistoids</taxon>
        <taxon>Crotalarieae</taxon>
        <taxon>Crotalaria</taxon>
    </lineage>
</organism>
<evidence type="ECO:0000256" key="5">
    <source>
        <dbReference type="ARBA" id="ARBA00022824"/>
    </source>
</evidence>
<dbReference type="GO" id="GO:0051291">
    <property type="term" value="P:protein heterooligomerization"/>
    <property type="evidence" value="ECO:0007669"/>
    <property type="project" value="UniProtKB-ARBA"/>
</dbReference>
<keyword evidence="12" id="KW-0539">Nucleus</keyword>
<evidence type="ECO:0000256" key="10">
    <source>
        <dbReference type="ARBA" id="ARBA00023136"/>
    </source>
</evidence>
<gene>
    <name evidence="19" type="ORF">RIF29_30494</name>
</gene>
<evidence type="ECO:0000313" key="19">
    <source>
        <dbReference type="EMBL" id="KAK7256916.1"/>
    </source>
</evidence>
<evidence type="ECO:0000256" key="1">
    <source>
        <dbReference type="ARBA" id="ARBA00004648"/>
    </source>
</evidence>
<evidence type="ECO:0000259" key="18">
    <source>
        <dbReference type="PROSITE" id="PS51469"/>
    </source>
</evidence>
<evidence type="ECO:0000256" key="13">
    <source>
        <dbReference type="ARBA" id="ARBA00037816"/>
    </source>
</evidence>
<feature type="transmembrane region" description="Helical" evidence="17">
    <location>
        <begin position="120"/>
        <end position="142"/>
    </location>
</feature>
<dbReference type="PANTHER" id="PTHR12911">
    <property type="entry name" value="SAD1/UNC-84-LIKE PROTEIN-RELATED"/>
    <property type="match status" value="1"/>
</dbReference>
<dbReference type="AlphaFoldDB" id="A0AAN9I1A1"/>
<evidence type="ECO:0000256" key="11">
    <source>
        <dbReference type="ARBA" id="ARBA00023212"/>
    </source>
</evidence>
<dbReference type="EMBL" id="JAYWIO010000006">
    <property type="protein sequence ID" value="KAK7256916.1"/>
    <property type="molecule type" value="Genomic_DNA"/>
</dbReference>
<evidence type="ECO:0000256" key="2">
    <source>
        <dbReference type="ARBA" id="ARBA00022490"/>
    </source>
</evidence>
<dbReference type="GO" id="GO:0006997">
    <property type="term" value="P:nucleus organization"/>
    <property type="evidence" value="ECO:0007669"/>
    <property type="project" value="UniProtKB-ARBA"/>
</dbReference>
<evidence type="ECO:0000256" key="15">
    <source>
        <dbReference type="SAM" id="Coils"/>
    </source>
</evidence>
<dbReference type="PROSITE" id="PS51469">
    <property type="entry name" value="SUN"/>
    <property type="match status" value="1"/>
</dbReference>
<dbReference type="GO" id="GO:0070197">
    <property type="term" value="P:meiotic attachment of telomere to nuclear envelope"/>
    <property type="evidence" value="ECO:0007669"/>
    <property type="project" value="UniProtKB-ARBA"/>
</dbReference>
<dbReference type="GO" id="GO:0051260">
    <property type="term" value="P:protein homooligomerization"/>
    <property type="evidence" value="ECO:0007669"/>
    <property type="project" value="UniProtKB-ARBA"/>
</dbReference>
<evidence type="ECO:0000313" key="20">
    <source>
        <dbReference type="Proteomes" id="UP001372338"/>
    </source>
</evidence>
<evidence type="ECO:0000256" key="16">
    <source>
        <dbReference type="SAM" id="MobiDB-lite"/>
    </source>
</evidence>
<dbReference type="Gene3D" id="2.60.120.260">
    <property type="entry name" value="Galactose-binding domain-like"/>
    <property type="match status" value="1"/>
</dbReference>
<proteinExistence type="predicted"/>
<dbReference type="FunFam" id="2.60.120.260:FF:000096">
    <property type="entry name" value="SUN domain protein1"/>
    <property type="match status" value="1"/>
</dbReference>
<dbReference type="Pfam" id="PF07738">
    <property type="entry name" value="Sad1_UNC"/>
    <property type="match status" value="1"/>
</dbReference>
<feature type="region of interest" description="Disordered" evidence="16">
    <location>
        <begin position="46"/>
        <end position="69"/>
    </location>
</feature>